<comment type="caution">
    <text evidence="4">The sequence shown here is derived from an EMBL/GenBank/DDBJ whole genome shotgun (WGS) entry which is preliminary data.</text>
</comment>
<sequence>MKRSNREQYYQNRSIAELKREAQNRNLIIPQPVTKNYLIYILLNSENQQNRPVYNNYSNSNNASDDNLTPNNDNHRHHHHQHHHSNIPRTSPSYSPSPTPPANTASNRSNKKEKKREYSPVLPKNAKNQKNKKAKENKKKENFFNFQAIKDMFPITDADGFNDIINYCVLLCLLYYGIFNQIFLILFSVFLVDLISTNHIRIKSIQQNTKNKIKFVLTWIYLLICALFPFEALAAFISFYISKKVYFGNIQNIDLLLLIFYFSISGKMKSDDWEDTKKLINIFGIASGMSYLHSHGILHRELCPNLILEDLNLYPKIFNFGFSTLKNEEHEKVQTIQTSAENWFFTAPEILENGLIYNKSTFFHLE</sequence>
<dbReference type="Gene3D" id="1.10.510.10">
    <property type="entry name" value="Transferase(Phosphotransferase) domain 1"/>
    <property type="match status" value="1"/>
</dbReference>
<dbReference type="PANTHER" id="PTHR45707">
    <property type="entry name" value="C2 CALCIUM/LIPID-BINDING PLANT PHOSPHORIBOSYLTRANSFERASE FAMILY PROTEIN"/>
    <property type="match status" value="1"/>
</dbReference>
<dbReference type="Pfam" id="PF07714">
    <property type="entry name" value="PK_Tyr_Ser-Thr"/>
    <property type="match status" value="1"/>
</dbReference>
<feature type="compositionally biased region" description="Basic residues" evidence="1">
    <location>
        <begin position="127"/>
        <end position="137"/>
    </location>
</feature>
<proteinExistence type="predicted"/>
<keyword evidence="5" id="KW-1185">Reference proteome</keyword>
<dbReference type="PROSITE" id="PS50011">
    <property type="entry name" value="PROTEIN_KINASE_DOM"/>
    <property type="match status" value="1"/>
</dbReference>
<dbReference type="Proteomes" id="UP001470230">
    <property type="component" value="Unassembled WGS sequence"/>
</dbReference>
<feature type="transmembrane region" description="Helical" evidence="2">
    <location>
        <begin position="246"/>
        <end position="264"/>
    </location>
</feature>
<keyword evidence="2" id="KW-0472">Membrane</keyword>
<dbReference type="SUPFAM" id="SSF56112">
    <property type="entry name" value="Protein kinase-like (PK-like)"/>
    <property type="match status" value="1"/>
</dbReference>
<feature type="domain" description="Protein kinase" evidence="3">
    <location>
        <begin position="168"/>
        <end position="366"/>
    </location>
</feature>
<accession>A0ABR2JRK4</accession>
<feature type="region of interest" description="Disordered" evidence="1">
    <location>
        <begin position="50"/>
        <end position="137"/>
    </location>
</feature>
<dbReference type="InterPro" id="IPR000719">
    <property type="entry name" value="Prot_kinase_dom"/>
</dbReference>
<evidence type="ECO:0000256" key="2">
    <source>
        <dbReference type="SAM" id="Phobius"/>
    </source>
</evidence>
<feature type="transmembrane region" description="Helical" evidence="2">
    <location>
        <begin position="173"/>
        <end position="195"/>
    </location>
</feature>
<keyword evidence="2" id="KW-1133">Transmembrane helix</keyword>
<dbReference type="InterPro" id="IPR001245">
    <property type="entry name" value="Ser-Thr/Tyr_kinase_cat_dom"/>
</dbReference>
<gene>
    <name evidence="4" type="ORF">M9Y10_003526</name>
</gene>
<feature type="transmembrane region" description="Helical" evidence="2">
    <location>
        <begin position="216"/>
        <end position="240"/>
    </location>
</feature>
<feature type="compositionally biased region" description="Basic residues" evidence="1">
    <location>
        <begin position="75"/>
        <end position="86"/>
    </location>
</feature>
<name>A0ABR2JRK4_9EUKA</name>
<dbReference type="EMBL" id="JAPFFF010000010">
    <property type="protein sequence ID" value="KAK8880832.1"/>
    <property type="molecule type" value="Genomic_DNA"/>
</dbReference>
<feature type="compositionally biased region" description="Low complexity" evidence="1">
    <location>
        <begin position="54"/>
        <end position="67"/>
    </location>
</feature>
<reference evidence="4 5" key="1">
    <citation type="submission" date="2024-04" db="EMBL/GenBank/DDBJ databases">
        <title>Tritrichomonas musculus Genome.</title>
        <authorList>
            <person name="Alves-Ferreira E."/>
            <person name="Grigg M."/>
            <person name="Lorenzi H."/>
            <person name="Galac M."/>
        </authorList>
    </citation>
    <scope>NUCLEOTIDE SEQUENCE [LARGE SCALE GENOMIC DNA]</scope>
    <source>
        <strain evidence="4 5">EAF2021</strain>
    </source>
</reference>
<evidence type="ECO:0000313" key="5">
    <source>
        <dbReference type="Proteomes" id="UP001470230"/>
    </source>
</evidence>
<dbReference type="InterPro" id="IPR011009">
    <property type="entry name" value="Kinase-like_dom_sf"/>
</dbReference>
<protein>
    <recommendedName>
        <fullName evidence="3">Protein kinase domain-containing protein</fullName>
    </recommendedName>
</protein>
<keyword evidence="2" id="KW-0812">Transmembrane</keyword>
<evidence type="ECO:0000313" key="4">
    <source>
        <dbReference type="EMBL" id="KAK8880832.1"/>
    </source>
</evidence>
<organism evidence="4 5">
    <name type="scientific">Tritrichomonas musculus</name>
    <dbReference type="NCBI Taxonomy" id="1915356"/>
    <lineage>
        <taxon>Eukaryota</taxon>
        <taxon>Metamonada</taxon>
        <taxon>Parabasalia</taxon>
        <taxon>Tritrichomonadida</taxon>
        <taxon>Tritrichomonadidae</taxon>
        <taxon>Tritrichomonas</taxon>
    </lineage>
</organism>
<evidence type="ECO:0000256" key="1">
    <source>
        <dbReference type="SAM" id="MobiDB-lite"/>
    </source>
</evidence>
<evidence type="ECO:0000259" key="3">
    <source>
        <dbReference type="PROSITE" id="PS50011"/>
    </source>
</evidence>